<dbReference type="EMBL" id="KV417480">
    <property type="protein sequence ID" value="KZP34571.1"/>
    <property type="molecule type" value="Genomic_DNA"/>
</dbReference>
<gene>
    <name evidence="1" type="ORF">FIBSPDRAFT_881087</name>
</gene>
<dbReference type="AlphaFoldDB" id="A0A166XA00"/>
<evidence type="ECO:0000313" key="2">
    <source>
        <dbReference type="Proteomes" id="UP000076532"/>
    </source>
</evidence>
<reference evidence="1 2" key="1">
    <citation type="journal article" date="2016" name="Mol. Biol. Evol.">
        <title>Comparative Genomics of Early-Diverging Mushroom-Forming Fungi Provides Insights into the Origins of Lignocellulose Decay Capabilities.</title>
        <authorList>
            <person name="Nagy L.G."/>
            <person name="Riley R."/>
            <person name="Tritt A."/>
            <person name="Adam C."/>
            <person name="Daum C."/>
            <person name="Floudas D."/>
            <person name="Sun H."/>
            <person name="Yadav J.S."/>
            <person name="Pangilinan J."/>
            <person name="Larsson K.H."/>
            <person name="Matsuura K."/>
            <person name="Barry K."/>
            <person name="Labutti K."/>
            <person name="Kuo R."/>
            <person name="Ohm R.A."/>
            <person name="Bhattacharya S.S."/>
            <person name="Shirouzu T."/>
            <person name="Yoshinaga Y."/>
            <person name="Martin F.M."/>
            <person name="Grigoriev I.V."/>
            <person name="Hibbett D.S."/>
        </authorList>
    </citation>
    <scope>NUCLEOTIDE SEQUENCE [LARGE SCALE GENOMIC DNA]</scope>
    <source>
        <strain evidence="1 2">CBS 109695</strain>
    </source>
</reference>
<proteinExistence type="predicted"/>
<sequence length="121" mass="13076">MYVTKELAELMGQLEGLEGDAELAKKKEIEAIEKHLEWAANRTIQVLDINKLHQDDLPNLPPSSKLSGPAPNLTASASALTPKVKAYASSNGDAGTNVFNPITLLSDAEDLIPPQVQDRPF</sequence>
<dbReference type="Proteomes" id="UP000076532">
    <property type="component" value="Unassembled WGS sequence"/>
</dbReference>
<evidence type="ECO:0000313" key="1">
    <source>
        <dbReference type="EMBL" id="KZP34571.1"/>
    </source>
</evidence>
<name>A0A166XA00_9AGAM</name>
<organism evidence="1 2">
    <name type="scientific">Athelia psychrophila</name>
    <dbReference type="NCBI Taxonomy" id="1759441"/>
    <lineage>
        <taxon>Eukaryota</taxon>
        <taxon>Fungi</taxon>
        <taxon>Dikarya</taxon>
        <taxon>Basidiomycota</taxon>
        <taxon>Agaricomycotina</taxon>
        <taxon>Agaricomycetes</taxon>
        <taxon>Agaricomycetidae</taxon>
        <taxon>Atheliales</taxon>
        <taxon>Atheliaceae</taxon>
        <taxon>Athelia</taxon>
    </lineage>
</organism>
<accession>A0A166XA00</accession>
<keyword evidence="2" id="KW-1185">Reference proteome</keyword>
<protein>
    <submittedName>
        <fullName evidence="1">Uncharacterized protein</fullName>
    </submittedName>
</protein>